<feature type="domain" description="ABC3 transporter permease C-terminal" evidence="9">
    <location>
        <begin position="251"/>
        <end position="369"/>
    </location>
</feature>
<evidence type="ECO:0000256" key="3">
    <source>
        <dbReference type="ARBA" id="ARBA00022692"/>
    </source>
</evidence>
<feature type="region of interest" description="Disordered" evidence="7">
    <location>
        <begin position="109"/>
        <end position="150"/>
    </location>
</feature>
<evidence type="ECO:0000259" key="9">
    <source>
        <dbReference type="Pfam" id="PF02687"/>
    </source>
</evidence>
<keyword evidence="5 8" id="KW-0472">Membrane</keyword>
<name>A0A841FTV4_9ACTN</name>
<keyword evidence="3 8" id="KW-0812">Transmembrane</keyword>
<dbReference type="GO" id="GO:0022857">
    <property type="term" value="F:transmembrane transporter activity"/>
    <property type="evidence" value="ECO:0007669"/>
    <property type="project" value="TreeGrafter"/>
</dbReference>
<feature type="transmembrane region" description="Helical" evidence="8">
    <location>
        <begin position="673"/>
        <end position="697"/>
    </location>
</feature>
<keyword evidence="4 8" id="KW-1133">Transmembrane helix</keyword>
<evidence type="ECO:0000256" key="1">
    <source>
        <dbReference type="ARBA" id="ARBA00004651"/>
    </source>
</evidence>
<feature type="transmembrane region" description="Helical" evidence="8">
    <location>
        <begin position="341"/>
        <end position="362"/>
    </location>
</feature>
<feature type="transmembrane region" description="Helical" evidence="8">
    <location>
        <begin position="718"/>
        <end position="745"/>
    </location>
</feature>
<dbReference type="RefSeq" id="WP_184788821.1">
    <property type="nucleotide sequence ID" value="NZ_BONT01000046.1"/>
</dbReference>
<dbReference type="InterPro" id="IPR050250">
    <property type="entry name" value="Macrolide_Exporter_MacB"/>
</dbReference>
<feature type="transmembrane region" description="Helical" evidence="8">
    <location>
        <begin position="247"/>
        <end position="272"/>
    </location>
</feature>
<keyword evidence="2" id="KW-1003">Cell membrane</keyword>
<dbReference type="PANTHER" id="PTHR30572:SF4">
    <property type="entry name" value="ABC TRANSPORTER PERMEASE YTRF"/>
    <property type="match status" value="1"/>
</dbReference>
<gene>
    <name evidence="10" type="ORF">HNR73_003827</name>
</gene>
<feature type="transmembrane region" description="Helical" evidence="8">
    <location>
        <begin position="299"/>
        <end position="321"/>
    </location>
</feature>
<evidence type="ECO:0000313" key="10">
    <source>
        <dbReference type="EMBL" id="MBB6035959.1"/>
    </source>
</evidence>
<dbReference type="EMBL" id="JACHGT010000008">
    <property type="protein sequence ID" value="MBB6035959.1"/>
    <property type="molecule type" value="Genomic_DNA"/>
</dbReference>
<dbReference type="InterPro" id="IPR003838">
    <property type="entry name" value="ABC3_permease_C"/>
</dbReference>
<evidence type="ECO:0000256" key="8">
    <source>
        <dbReference type="SAM" id="Phobius"/>
    </source>
</evidence>
<dbReference type="Pfam" id="PF02687">
    <property type="entry name" value="FtsX"/>
    <property type="match status" value="2"/>
</dbReference>
<dbReference type="Proteomes" id="UP000548476">
    <property type="component" value="Unassembled WGS sequence"/>
</dbReference>
<feature type="transmembrane region" description="Helical" evidence="8">
    <location>
        <begin position="765"/>
        <end position="788"/>
    </location>
</feature>
<sequence>MHVLATIRSRWTGFLGTIGALALGVTIVTAALLVHVSAQPGVPVRYEATGVIVHGPLAAENPGGHRPAIPWTAERTADLSGKLAGVDGVSQVVPDYSFYAQAVLDGEPAGDARADPQGHGWSSTLLGGDRLTDGRAPEAPGELAVGEDTGASVGDDLTVLTAAGPVVYRVVGTVDAPGFHVTDDEAAKLADGVAVLGLLTEPDADTAAVDAAATAILGDEGVALHGAERVAFEPESHTRTRWLGTQLLTAMTVLSAFAAVFVVASTFAFGVAQRRRELGLLRTIGATPGQIRRMLFGEALGVGLIAAVIGVVLGIGLAPILGGLLVDAELEPPDFSVRLAAWPLLVAGGVGMIVAFLGVWAASRRAAKVRPMEALREASVDAKPMTRGRWILGTLSLAAGVGGVVLAATAGAEDLLNYSMMAAIALIVGLTLYAPVIIPPVVRLASWPFTRAKGATWTVVRESTLVAVRRVASTAAPVLVTVGFVVLLAGMVQTMKGAMSTDLAAQLPAEVVVSPEGTPGLSDAAVDALPGDALPVMTVDAYLDGEAFTVTGLRGDVPPGTIRIVEPYLETLGLADGDEITLTFPDGEPATLTVQAGVEPEGRAAEEMYPTAVIVDRETLRELAPNALTEVVYVNGATVGEAAAAVPGMGALALDTESFAAHADEREWELLRVFMLVLLIMAIGYTALAIANTLIMANADRRGDFAVLRLSGAVNAQVLKVVAVETVLVVAVGTGLGLLVAVAALEGVRRGLESSIDADVAMAIPWDYVGMVIGASLVLALGSSLLTARTALRTPAVRLAGMKE</sequence>
<evidence type="ECO:0000256" key="4">
    <source>
        <dbReference type="ARBA" id="ARBA00022989"/>
    </source>
</evidence>
<evidence type="ECO:0000256" key="2">
    <source>
        <dbReference type="ARBA" id="ARBA00022475"/>
    </source>
</evidence>
<feature type="domain" description="ABC3 transporter permease C-terminal" evidence="9">
    <location>
        <begin position="677"/>
        <end position="795"/>
    </location>
</feature>
<evidence type="ECO:0000256" key="7">
    <source>
        <dbReference type="SAM" id="MobiDB-lite"/>
    </source>
</evidence>
<dbReference type="PANTHER" id="PTHR30572">
    <property type="entry name" value="MEMBRANE COMPONENT OF TRANSPORTER-RELATED"/>
    <property type="match status" value="1"/>
</dbReference>
<organism evidence="10 11">
    <name type="scientific">Phytomonospora endophytica</name>
    <dbReference type="NCBI Taxonomy" id="714109"/>
    <lineage>
        <taxon>Bacteria</taxon>
        <taxon>Bacillati</taxon>
        <taxon>Actinomycetota</taxon>
        <taxon>Actinomycetes</taxon>
        <taxon>Micromonosporales</taxon>
        <taxon>Micromonosporaceae</taxon>
        <taxon>Phytomonospora</taxon>
    </lineage>
</organism>
<evidence type="ECO:0000256" key="5">
    <source>
        <dbReference type="ARBA" id="ARBA00023136"/>
    </source>
</evidence>
<feature type="transmembrane region" description="Helical" evidence="8">
    <location>
        <begin position="418"/>
        <end position="442"/>
    </location>
</feature>
<evidence type="ECO:0000313" key="11">
    <source>
        <dbReference type="Proteomes" id="UP000548476"/>
    </source>
</evidence>
<feature type="transmembrane region" description="Helical" evidence="8">
    <location>
        <begin position="12"/>
        <end position="34"/>
    </location>
</feature>
<proteinExistence type="inferred from homology"/>
<comment type="subcellular location">
    <subcellularLocation>
        <location evidence="1">Cell membrane</location>
        <topology evidence="1">Multi-pass membrane protein</topology>
    </subcellularLocation>
</comment>
<reference evidence="10 11" key="1">
    <citation type="submission" date="2020-08" db="EMBL/GenBank/DDBJ databases">
        <title>Genomic Encyclopedia of Type Strains, Phase IV (KMG-IV): sequencing the most valuable type-strain genomes for metagenomic binning, comparative biology and taxonomic classification.</title>
        <authorList>
            <person name="Goeker M."/>
        </authorList>
    </citation>
    <scope>NUCLEOTIDE SEQUENCE [LARGE SCALE GENOMIC DNA]</scope>
    <source>
        <strain evidence="10 11">YIM 65646</strain>
    </source>
</reference>
<comment type="caution">
    <text evidence="10">The sequence shown here is derived from an EMBL/GenBank/DDBJ whole genome shotgun (WGS) entry which is preliminary data.</text>
</comment>
<accession>A0A841FTV4</accession>
<keyword evidence="11" id="KW-1185">Reference proteome</keyword>
<dbReference type="GO" id="GO:0005886">
    <property type="term" value="C:plasma membrane"/>
    <property type="evidence" value="ECO:0007669"/>
    <property type="project" value="UniProtKB-SubCell"/>
</dbReference>
<evidence type="ECO:0000256" key="6">
    <source>
        <dbReference type="ARBA" id="ARBA00038076"/>
    </source>
</evidence>
<dbReference type="AlphaFoldDB" id="A0A841FTV4"/>
<comment type="similarity">
    <text evidence="6">Belongs to the ABC-4 integral membrane protein family.</text>
</comment>
<protein>
    <submittedName>
        <fullName evidence="10">Putative ABC transport system permease protein</fullName>
    </submittedName>
</protein>
<feature type="transmembrane region" description="Helical" evidence="8">
    <location>
        <begin position="390"/>
        <end position="412"/>
    </location>
</feature>
<feature type="transmembrane region" description="Helical" evidence="8">
    <location>
        <begin position="471"/>
        <end position="492"/>
    </location>
</feature>